<evidence type="ECO:0000256" key="1">
    <source>
        <dbReference type="ARBA" id="ARBA00022553"/>
    </source>
</evidence>
<evidence type="ECO:0000256" key="4">
    <source>
        <dbReference type="ARBA" id="ARBA00023163"/>
    </source>
</evidence>
<dbReference type="GO" id="GO:0006355">
    <property type="term" value="P:regulation of DNA-templated transcription"/>
    <property type="evidence" value="ECO:0007669"/>
    <property type="project" value="InterPro"/>
</dbReference>
<dbReference type="CDD" id="cd17535">
    <property type="entry name" value="REC_NarL-like"/>
    <property type="match status" value="1"/>
</dbReference>
<dbReference type="SMART" id="SM00421">
    <property type="entry name" value="HTH_LUXR"/>
    <property type="match status" value="1"/>
</dbReference>
<evidence type="ECO:0000313" key="9">
    <source>
        <dbReference type="Proteomes" id="UP000248745"/>
    </source>
</evidence>
<keyword evidence="2" id="KW-0805">Transcription regulation</keyword>
<organism evidence="8 9">
    <name type="scientific">Taibaiella soli</name>
    <dbReference type="NCBI Taxonomy" id="1649169"/>
    <lineage>
        <taxon>Bacteria</taxon>
        <taxon>Pseudomonadati</taxon>
        <taxon>Bacteroidota</taxon>
        <taxon>Chitinophagia</taxon>
        <taxon>Chitinophagales</taxon>
        <taxon>Chitinophagaceae</taxon>
        <taxon>Taibaiella</taxon>
    </lineage>
</organism>
<dbReference type="OrthoDB" id="9797341at2"/>
<evidence type="ECO:0000256" key="5">
    <source>
        <dbReference type="PROSITE-ProRule" id="PRU00169"/>
    </source>
</evidence>
<dbReference type="EMBL" id="QKTW01000007">
    <property type="protein sequence ID" value="PZF74081.1"/>
    <property type="molecule type" value="Genomic_DNA"/>
</dbReference>
<dbReference type="InterPro" id="IPR058245">
    <property type="entry name" value="NreC/VraR/RcsB-like_REC"/>
</dbReference>
<dbReference type="SUPFAM" id="SSF52172">
    <property type="entry name" value="CheY-like"/>
    <property type="match status" value="1"/>
</dbReference>
<dbReference type="InterPro" id="IPR016032">
    <property type="entry name" value="Sig_transdc_resp-reg_C-effctor"/>
</dbReference>
<dbReference type="CDD" id="cd06170">
    <property type="entry name" value="LuxR_C_like"/>
    <property type="match status" value="1"/>
</dbReference>
<sequence length="219" mass="24930">MDSTKSISVAIAEDIPILRRGVCQLISSYDGFKIAVEAGNGRELLDQLNGHGNEIDICLLDINMPEMDGHKTIEVLKSKWPNIKVLVLSMYDDDFNIIRMLKSGANGYVLKNSQPEELRRALSEVYQRGYYHSDLVNGRLFQLLHRKEEVNSAELTDKEVQFLSYCCSELTYKEIAEKMRLSPRTVEGYRDAICEKLSVKSRTGLVMYALRIGVVPYNE</sequence>
<feature type="modified residue" description="4-aspartylphosphate" evidence="5">
    <location>
        <position position="61"/>
    </location>
</feature>
<dbReference type="Pfam" id="PF00196">
    <property type="entry name" value="GerE"/>
    <property type="match status" value="1"/>
</dbReference>
<dbReference type="GO" id="GO:0003677">
    <property type="term" value="F:DNA binding"/>
    <property type="evidence" value="ECO:0007669"/>
    <property type="project" value="UniProtKB-KW"/>
</dbReference>
<dbReference type="SUPFAM" id="SSF46894">
    <property type="entry name" value="C-terminal effector domain of the bipartite response regulators"/>
    <property type="match status" value="1"/>
</dbReference>
<comment type="caution">
    <text evidence="8">The sequence shown here is derived from an EMBL/GenBank/DDBJ whole genome shotgun (WGS) entry which is preliminary data.</text>
</comment>
<keyword evidence="4" id="KW-0804">Transcription</keyword>
<evidence type="ECO:0000259" key="6">
    <source>
        <dbReference type="PROSITE" id="PS50043"/>
    </source>
</evidence>
<dbReference type="SMART" id="SM00448">
    <property type="entry name" value="REC"/>
    <property type="match status" value="1"/>
</dbReference>
<evidence type="ECO:0000313" key="8">
    <source>
        <dbReference type="EMBL" id="PZF74081.1"/>
    </source>
</evidence>
<evidence type="ECO:0000256" key="3">
    <source>
        <dbReference type="ARBA" id="ARBA00023125"/>
    </source>
</evidence>
<reference evidence="8 9" key="1">
    <citation type="submission" date="2018-06" db="EMBL/GenBank/DDBJ databases">
        <title>Mucibacter soli gen. nov., sp. nov., a new member of the family Chitinophagaceae producing mucin.</title>
        <authorList>
            <person name="Kim M.-K."/>
            <person name="Park S."/>
            <person name="Kim T.-S."/>
            <person name="Joung Y."/>
            <person name="Han J.-H."/>
            <person name="Kim S.B."/>
        </authorList>
    </citation>
    <scope>NUCLEOTIDE SEQUENCE [LARGE SCALE GENOMIC DNA]</scope>
    <source>
        <strain evidence="8 9">R1-15</strain>
    </source>
</reference>
<feature type="domain" description="Response regulatory" evidence="7">
    <location>
        <begin position="8"/>
        <end position="126"/>
    </location>
</feature>
<dbReference type="AlphaFoldDB" id="A0A2W2AFK2"/>
<evidence type="ECO:0000256" key="2">
    <source>
        <dbReference type="ARBA" id="ARBA00023015"/>
    </source>
</evidence>
<dbReference type="PANTHER" id="PTHR43214:SF41">
    <property type="entry name" value="NITRATE_NITRITE RESPONSE REGULATOR PROTEIN NARP"/>
    <property type="match status" value="1"/>
</dbReference>
<dbReference type="PROSITE" id="PS50110">
    <property type="entry name" value="RESPONSE_REGULATORY"/>
    <property type="match status" value="1"/>
</dbReference>
<dbReference type="InterPro" id="IPR000792">
    <property type="entry name" value="Tscrpt_reg_LuxR_C"/>
</dbReference>
<proteinExistence type="predicted"/>
<dbReference type="InterPro" id="IPR039420">
    <property type="entry name" value="WalR-like"/>
</dbReference>
<feature type="domain" description="HTH luxR-type" evidence="6">
    <location>
        <begin position="148"/>
        <end position="213"/>
    </location>
</feature>
<dbReference type="Pfam" id="PF00072">
    <property type="entry name" value="Response_reg"/>
    <property type="match status" value="1"/>
</dbReference>
<dbReference type="PANTHER" id="PTHR43214">
    <property type="entry name" value="TWO-COMPONENT RESPONSE REGULATOR"/>
    <property type="match status" value="1"/>
</dbReference>
<name>A0A2W2AFK2_9BACT</name>
<keyword evidence="1 5" id="KW-0597">Phosphoprotein</keyword>
<dbReference type="Gene3D" id="3.40.50.2300">
    <property type="match status" value="1"/>
</dbReference>
<accession>A0A2W2AFK2</accession>
<dbReference type="InterPro" id="IPR011006">
    <property type="entry name" value="CheY-like_superfamily"/>
</dbReference>
<dbReference type="PROSITE" id="PS50043">
    <property type="entry name" value="HTH_LUXR_2"/>
    <property type="match status" value="1"/>
</dbReference>
<dbReference type="GO" id="GO:0000160">
    <property type="term" value="P:phosphorelay signal transduction system"/>
    <property type="evidence" value="ECO:0007669"/>
    <property type="project" value="InterPro"/>
</dbReference>
<evidence type="ECO:0000259" key="7">
    <source>
        <dbReference type="PROSITE" id="PS50110"/>
    </source>
</evidence>
<dbReference type="Proteomes" id="UP000248745">
    <property type="component" value="Unassembled WGS sequence"/>
</dbReference>
<dbReference type="InterPro" id="IPR001789">
    <property type="entry name" value="Sig_transdc_resp-reg_receiver"/>
</dbReference>
<gene>
    <name evidence="8" type="ORF">DN068_05160</name>
</gene>
<keyword evidence="9" id="KW-1185">Reference proteome</keyword>
<dbReference type="RefSeq" id="WP_110997823.1">
    <property type="nucleotide sequence ID" value="NZ_QKTW01000007.1"/>
</dbReference>
<keyword evidence="3 8" id="KW-0238">DNA-binding</keyword>
<protein>
    <submittedName>
        <fullName evidence="8">DNA-binding response regulator</fullName>
    </submittedName>
</protein>